<sequence>MEELVQDTATRRRGYRKKALEEAIDNYEQKLEFSVKNESQWTFMSAMYFAGTLFTTIGYGDIACVTTSGRIATVIYSCVGIPFMLITLNDLGKFLYNNINGCVKGFEDFTTYLGAFRLCRRSNANFPKGDELLTLEAGTTDVHNDVSSLASQLGSERNESDYEDIEDEEERAMPRMSVKVALGITVGWIFFCSALFKLWEDWTYGESCYFMFISLSTIGLGDVSVKRRDMMVLCFVFVIVGLSLVSMTINVIQVALEDFYVNLIMKLIIDYQEKLAAGE</sequence>
<evidence type="ECO:0000256" key="7">
    <source>
        <dbReference type="ARBA" id="ARBA00023303"/>
    </source>
</evidence>
<feature type="transmembrane region" description="Helical" evidence="9">
    <location>
        <begin position="202"/>
        <end position="220"/>
    </location>
</feature>
<keyword evidence="5 8" id="KW-0406">Ion transport</keyword>
<dbReference type="Gene3D" id="1.10.287.70">
    <property type="match status" value="1"/>
</dbReference>
<feature type="transmembrane region" description="Helical" evidence="9">
    <location>
        <begin position="71"/>
        <end position="88"/>
    </location>
</feature>
<evidence type="ECO:0000256" key="4">
    <source>
        <dbReference type="ARBA" id="ARBA00022989"/>
    </source>
</evidence>
<dbReference type="InterPro" id="IPR013099">
    <property type="entry name" value="K_chnl_dom"/>
</dbReference>
<evidence type="ECO:0000256" key="5">
    <source>
        <dbReference type="ARBA" id="ARBA00023065"/>
    </source>
</evidence>
<dbReference type="SUPFAM" id="SSF81324">
    <property type="entry name" value="Voltage-gated potassium channels"/>
    <property type="match status" value="2"/>
</dbReference>
<dbReference type="PANTHER" id="PTHR11003">
    <property type="entry name" value="POTASSIUM CHANNEL, SUBFAMILY K"/>
    <property type="match status" value="1"/>
</dbReference>
<dbReference type="PANTHER" id="PTHR11003:SF312">
    <property type="entry name" value="POTASSIUM CHANNEL DOMAIN-CONTAINING PROTEIN"/>
    <property type="match status" value="1"/>
</dbReference>
<feature type="domain" description="Potassium channel" evidence="10">
    <location>
        <begin position="184"/>
        <end position="256"/>
    </location>
</feature>
<comment type="subcellular location">
    <subcellularLocation>
        <location evidence="1">Membrane</location>
        <topology evidence="1">Multi-pass membrane protein</topology>
    </subcellularLocation>
</comment>
<name>A0A8R1IYM5_CAEJA</name>
<reference evidence="12" key="1">
    <citation type="submission" date="2010-08" db="EMBL/GenBank/DDBJ databases">
        <authorList>
            <consortium name="Caenorhabditis japonica Sequencing Consortium"/>
            <person name="Wilson R.K."/>
        </authorList>
    </citation>
    <scope>NUCLEOTIDE SEQUENCE [LARGE SCALE GENOMIC DNA]</scope>
    <source>
        <strain evidence="12">DF5081</strain>
    </source>
</reference>
<dbReference type="GO" id="GO:0015271">
    <property type="term" value="F:outward rectifier potassium channel activity"/>
    <property type="evidence" value="ECO:0007669"/>
    <property type="project" value="TreeGrafter"/>
</dbReference>
<dbReference type="InterPro" id="IPR003280">
    <property type="entry name" value="2pore_dom_K_chnl"/>
</dbReference>
<dbReference type="Pfam" id="PF07885">
    <property type="entry name" value="Ion_trans_2"/>
    <property type="match status" value="2"/>
</dbReference>
<dbReference type="EnsemblMetazoa" id="CJA40900.1">
    <property type="protein sequence ID" value="CJA40900.1"/>
    <property type="gene ID" value="WBGene00216748"/>
</dbReference>
<comment type="similarity">
    <text evidence="8">Belongs to the two pore domain potassium channel (TC 1.A.1.8) family.</text>
</comment>
<keyword evidence="7 8" id="KW-0407">Ion channel</keyword>
<reference evidence="11" key="2">
    <citation type="submission" date="2022-06" db="UniProtKB">
        <authorList>
            <consortium name="EnsemblMetazoa"/>
        </authorList>
    </citation>
    <scope>IDENTIFICATION</scope>
    <source>
        <strain evidence="11">DF5081</strain>
    </source>
</reference>
<dbReference type="Proteomes" id="UP000005237">
    <property type="component" value="Unassembled WGS sequence"/>
</dbReference>
<keyword evidence="6 9" id="KW-0472">Membrane</keyword>
<protein>
    <recommendedName>
        <fullName evidence="10">Potassium channel domain-containing protein</fullName>
    </recommendedName>
</protein>
<evidence type="ECO:0000256" key="8">
    <source>
        <dbReference type="RuleBase" id="RU003857"/>
    </source>
</evidence>
<feature type="transmembrane region" description="Helical" evidence="9">
    <location>
        <begin position="178"/>
        <end position="196"/>
    </location>
</feature>
<keyword evidence="4 9" id="KW-1133">Transmembrane helix</keyword>
<feature type="transmembrane region" description="Helical" evidence="9">
    <location>
        <begin position="232"/>
        <end position="256"/>
    </location>
</feature>
<dbReference type="GO" id="GO:0022841">
    <property type="term" value="F:potassium ion leak channel activity"/>
    <property type="evidence" value="ECO:0007669"/>
    <property type="project" value="TreeGrafter"/>
</dbReference>
<evidence type="ECO:0000313" key="12">
    <source>
        <dbReference type="Proteomes" id="UP000005237"/>
    </source>
</evidence>
<evidence type="ECO:0000256" key="1">
    <source>
        <dbReference type="ARBA" id="ARBA00004141"/>
    </source>
</evidence>
<dbReference type="GO" id="GO:0005886">
    <property type="term" value="C:plasma membrane"/>
    <property type="evidence" value="ECO:0007669"/>
    <property type="project" value="TreeGrafter"/>
</dbReference>
<keyword evidence="12" id="KW-1185">Reference proteome</keyword>
<keyword evidence="2 8" id="KW-0813">Transport</keyword>
<feature type="domain" description="Potassium channel" evidence="10">
    <location>
        <begin position="37"/>
        <end position="96"/>
    </location>
</feature>
<evidence type="ECO:0000256" key="9">
    <source>
        <dbReference type="SAM" id="Phobius"/>
    </source>
</evidence>
<dbReference type="AlphaFoldDB" id="A0A8R1IYM5"/>
<evidence type="ECO:0000256" key="2">
    <source>
        <dbReference type="ARBA" id="ARBA00022448"/>
    </source>
</evidence>
<dbReference type="PRINTS" id="PR01333">
    <property type="entry name" value="2POREKCHANEL"/>
</dbReference>
<keyword evidence="3 8" id="KW-0812">Transmembrane</keyword>
<feature type="transmembrane region" description="Helical" evidence="9">
    <location>
        <begin position="41"/>
        <end position="59"/>
    </location>
</feature>
<organism evidence="11 12">
    <name type="scientific">Caenorhabditis japonica</name>
    <dbReference type="NCBI Taxonomy" id="281687"/>
    <lineage>
        <taxon>Eukaryota</taxon>
        <taxon>Metazoa</taxon>
        <taxon>Ecdysozoa</taxon>
        <taxon>Nematoda</taxon>
        <taxon>Chromadorea</taxon>
        <taxon>Rhabditida</taxon>
        <taxon>Rhabditina</taxon>
        <taxon>Rhabditomorpha</taxon>
        <taxon>Rhabditoidea</taxon>
        <taxon>Rhabditidae</taxon>
        <taxon>Peloderinae</taxon>
        <taxon>Caenorhabditis</taxon>
    </lineage>
</organism>
<proteinExistence type="inferred from homology"/>
<evidence type="ECO:0000313" key="11">
    <source>
        <dbReference type="EnsemblMetazoa" id="CJA40900.1"/>
    </source>
</evidence>
<accession>A0A8R1IYM5</accession>
<evidence type="ECO:0000259" key="10">
    <source>
        <dbReference type="Pfam" id="PF07885"/>
    </source>
</evidence>
<evidence type="ECO:0000256" key="6">
    <source>
        <dbReference type="ARBA" id="ARBA00023136"/>
    </source>
</evidence>
<evidence type="ECO:0000256" key="3">
    <source>
        <dbReference type="ARBA" id="ARBA00022692"/>
    </source>
</evidence>
<dbReference type="GO" id="GO:0030322">
    <property type="term" value="P:stabilization of membrane potential"/>
    <property type="evidence" value="ECO:0007669"/>
    <property type="project" value="TreeGrafter"/>
</dbReference>